<gene>
    <name evidence="1" type="ORF">A3B49_01850</name>
</gene>
<name>A0A1F5MJL4_9BACT</name>
<accession>A0A1F5MJL4</accession>
<dbReference type="Gene3D" id="1.10.1510.10">
    <property type="entry name" value="Uncharacterised protein YqeY/AIM41 PF09424, N-terminal domain"/>
    <property type="match status" value="1"/>
</dbReference>
<dbReference type="SUPFAM" id="SSF89095">
    <property type="entry name" value="GatB/YqeY motif"/>
    <property type="match status" value="1"/>
</dbReference>
<comment type="caution">
    <text evidence="1">The sequence shown here is derived from an EMBL/GenBank/DDBJ whole genome shotgun (WGS) entry which is preliminary data.</text>
</comment>
<dbReference type="PANTHER" id="PTHR28055:SF1">
    <property type="entry name" value="ALTERED INHERITANCE OF MITOCHONDRIA PROTEIN 41, MITOCHONDRIAL"/>
    <property type="match status" value="1"/>
</dbReference>
<evidence type="ECO:0000313" key="2">
    <source>
        <dbReference type="Proteomes" id="UP000178017"/>
    </source>
</evidence>
<dbReference type="PANTHER" id="PTHR28055">
    <property type="entry name" value="ALTERED INHERITANCE OF MITOCHONDRIA PROTEIN 41, MITOCHONDRIAL"/>
    <property type="match status" value="1"/>
</dbReference>
<evidence type="ECO:0000313" key="1">
    <source>
        <dbReference type="EMBL" id="OGE65538.1"/>
    </source>
</evidence>
<protein>
    <recommendedName>
        <fullName evidence="3">Glutamyl-tRNA amidotransferase</fullName>
    </recommendedName>
</protein>
<dbReference type="InterPro" id="IPR003789">
    <property type="entry name" value="Asn/Gln_tRNA_amidoTrase-B-like"/>
</dbReference>
<dbReference type="EMBL" id="MFDO01000016">
    <property type="protein sequence ID" value="OGE65538.1"/>
    <property type="molecule type" value="Genomic_DNA"/>
</dbReference>
<proteinExistence type="predicted"/>
<reference evidence="1 2" key="1">
    <citation type="journal article" date="2016" name="Nat. Commun.">
        <title>Thousands of microbial genomes shed light on interconnected biogeochemical processes in an aquifer system.</title>
        <authorList>
            <person name="Anantharaman K."/>
            <person name="Brown C.T."/>
            <person name="Hug L.A."/>
            <person name="Sharon I."/>
            <person name="Castelle C.J."/>
            <person name="Probst A.J."/>
            <person name="Thomas B.C."/>
            <person name="Singh A."/>
            <person name="Wilkins M.J."/>
            <person name="Karaoz U."/>
            <person name="Brodie E.L."/>
            <person name="Williams K.H."/>
            <person name="Hubbard S.S."/>
            <person name="Banfield J.F."/>
        </authorList>
    </citation>
    <scope>NUCLEOTIDE SEQUENCE [LARGE SCALE GENOMIC DNA]</scope>
</reference>
<sequence length="146" mass="16355">MFDKLQQDLKQSILDKDDLKVSTLRLLLSEIYNAQIHKGSELVEVEIQSIIQKEVKKRAESVVAFRNGDREEMAKKEEKEADILKTYLPEPLSDMELDALIQEAITQTNASNMADMGKVIGLVMTKAGARVDGGRVSSLVREKLHG</sequence>
<dbReference type="InterPro" id="IPR023168">
    <property type="entry name" value="GatB_Yqey_C_2"/>
</dbReference>
<dbReference type="AlphaFoldDB" id="A0A1F5MJL4"/>
<dbReference type="Gene3D" id="1.10.10.410">
    <property type="match status" value="1"/>
</dbReference>
<dbReference type="InterPro" id="IPR019004">
    <property type="entry name" value="YqeY/Aim41"/>
</dbReference>
<evidence type="ECO:0008006" key="3">
    <source>
        <dbReference type="Google" id="ProtNLM"/>
    </source>
</evidence>
<dbReference type="Pfam" id="PF09424">
    <property type="entry name" value="YqeY"/>
    <property type="match status" value="1"/>
</dbReference>
<dbReference type="Proteomes" id="UP000178017">
    <property type="component" value="Unassembled WGS sequence"/>
</dbReference>
<dbReference type="GO" id="GO:0016884">
    <property type="term" value="F:carbon-nitrogen ligase activity, with glutamine as amido-N-donor"/>
    <property type="evidence" value="ECO:0007669"/>
    <property type="project" value="InterPro"/>
</dbReference>
<dbReference type="InterPro" id="IPR042184">
    <property type="entry name" value="YqeY/Aim41_N"/>
</dbReference>
<organism evidence="1 2">
    <name type="scientific">Candidatus Daviesbacteria bacterium RIFCSPLOWO2_01_FULL_40_24</name>
    <dbReference type="NCBI Taxonomy" id="1797787"/>
    <lineage>
        <taxon>Bacteria</taxon>
        <taxon>Candidatus Daviesiibacteriota</taxon>
    </lineage>
</organism>